<proteinExistence type="predicted"/>
<feature type="domain" description="O-methyltransferase C-terminal" evidence="4">
    <location>
        <begin position="134"/>
        <end position="333"/>
    </location>
</feature>
<dbReference type="Pfam" id="PF08100">
    <property type="entry name" value="Dimerisation"/>
    <property type="match status" value="1"/>
</dbReference>
<dbReference type="Gene3D" id="3.40.50.150">
    <property type="entry name" value="Vaccinia Virus protein VP39"/>
    <property type="match status" value="1"/>
</dbReference>
<dbReference type="InterPro" id="IPR001077">
    <property type="entry name" value="COMT_C"/>
</dbReference>
<evidence type="ECO:0000256" key="3">
    <source>
        <dbReference type="ARBA" id="ARBA00022691"/>
    </source>
</evidence>
<dbReference type="SUPFAM" id="SSF46785">
    <property type="entry name" value="Winged helix' DNA-binding domain"/>
    <property type="match status" value="1"/>
</dbReference>
<dbReference type="RefSeq" id="WP_311945243.1">
    <property type="nucleotide sequence ID" value="NZ_JAVSCS010000074.1"/>
</dbReference>
<protein>
    <submittedName>
        <fullName evidence="6">Methyltransferase</fullName>
    </submittedName>
</protein>
<evidence type="ECO:0000256" key="1">
    <source>
        <dbReference type="ARBA" id="ARBA00022603"/>
    </source>
</evidence>
<reference evidence="6 7" key="1">
    <citation type="submission" date="2024-07" db="EMBL/GenBank/DDBJ databases">
        <title>Description of Labrys sedimenti sp. nov., isolated from a diclofenac-degrading enrichment culture.</title>
        <authorList>
            <person name="Tancsics A."/>
            <person name="Csepanyi A."/>
        </authorList>
    </citation>
    <scope>NUCLEOTIDE SEQUENCE [LARGE SCALE GENOMIC DNA]</scope>
    <source>
        <strain evidence="6 7">LMG 23578</strain>
    </source>
</reference>
<gene>
    <name evidence="6" type="ORF">ABXS05_06855</name>
</gene>
<evidence type="ECO:0000259" key="5">
    <source>
        <dbReference type="Pfam" id="PF08100"/>
    </source>
</evidence>
<dbReference type="Pfam" id="PF00891">
    <property type="entry name" value="Methyltransf_2"/>
    <property type="match status" value="1"/>
</dbReference>
<sequence>MDDKTRAASAQPMPSAIQEPPPHVKLIQIATGSWVARMVWAAAKLGLADQLTAGPRGAEELAGPLGLHAPSLHRFMRCLASLGILGERPGRRFALTEMGEALRTGAPGAARATVLTFGSSWFCGPLDEIIYSLQTGKTAFEKVHGMPVFDYLGQHPEEASLFSETMVGVHGQEPEAVAAAYDFSPFRSIVDVGGATGNLLAAILARHPEPRGVLFDRPYVVAEAPDLLEARGVRERVTIEPGDFFQTVPAGGDAYVLSHVIHDWSEAQCLAILAHVRKAMQPDGRLLLVEMVLPAGDAPHPGKLLDMVMLTLPGGQERTEEEYRQLLAKAGFRLTQVVPTESAVSVVEAVRE</sequence>
<evidence type="ECO:0000259" key="4">
    <source>
        <dbReference type="Pfam" id="PF00891"/>
    </source>
</evidence>
<feature type="domain" description="O-methyltransferase dimerisation" evidence="5">
    <location>
        <begin position="28"/>
        <end position="102"/>
    </location>
</feature>
<dbReference type="PANTHER" id="PTHR43712:SF2">
    <property type="entry name" value="O-METHYLTRANSFERASE CICE"/>
    <property type="match status" value="1"/>
</dbReference>
<keyword evidence="2" id="KW-0808">Transferase</keyword>
<dbReference type="InterPro" id="IPR036390">
    <property type="entry name" value="WH_DNA-bd_sf"/>
</dbReference>
<dbReference type="GO" id="GO:0008168">
    <property type="term" value="F:methyltransferase activity"/>
    <property type="evidence" value="ECO:0007669"/>
    <property type="project" value="UniProtKB-KW"/>
</dbReference>
<evidence type="ECO:0000256" key="2">
    <source>
        <dbReference type="ARBA" id="ARBA00022679"/>
    </source>
</evidence>
<dbReference type="GO" id="GO:0032259">
    <property type="term" value="P:methylation"/>
    <property type="evidence" value="ECO:0007669"/>
    <property type="project" value="UniProtKB-KW"/>
</dbReference>
<organism evidence="6 7">
    <name type="scientific">Labrys neptuniae</name>
    <dbReference type="NCBI Taxonomy" id="376174"/>
    <lineage>
        <taxon>Bacteria</taxon>
        <taxon>Pseudomonadati</taxon>
        <taxon>Pseudomonadota</taxon>
        <taxon>Alphaproteobacteria</taxon>
        <taxon>Hyphomicrobiales</taxon>
        <taxon>Xanthobacteraceae</taxon>
        <taxon>Labrys</taxon>
    </lineage>
</organism>
<dbReference type="SUPFAM" id="SSF53335">
    <property type="entry name" value="S-adenosyl-L-methionine-dependent methyltransferases"/>
    <property type="match status" value="1"/>
</dbReference>
<keyword evidence="3" id="KW-0949">S-adenosyl-L-methionine</keyword>
<name>A0ABV3PHZ3_9HYPH</name>
<dbReference type="PANTHER" id="PTHR43712">
    <property type="entry name" value="PUTATIVE (AFU_ORTHOLOGUE AFUA_4G14580)-RELATED"/>
    <property type="match status" value="1"/>
</dbReference>
<keyword evidence="1 6" id="KW-0489">Methyltransferase</keyword>
<comment type="caution">
    <text evidence="6">The sequence shown here is derived from an EMBL/GenBank/DDBJ whole genome shotgun (WGS) entry which is preliminary data.</text>
</comment>
<dbReference type="InterPro" id="IPR012967">
    <property type="entry name" value="COMT_dimerisation"/>
</dbReference>
<dbReference type="CDD" id="cd02440">
    <property type="entry name" value="AdoMet_MTases"/>
    <property type="match status" value="1"/>
</dbReference>
<dbReference type="Proteomes" id="UP001555786">
    <property type="component" value="Unassembled WGS sequence"/>
</dbReference>
<keyword evidence="7" id="KW-1185">Reference proteome</keyword>
<dbReference type="InterPro" id="IPR016461">
    <property type="entry name" value="COMT-like"/>
</dbReference>
<dbReference type="Gene3D" id="1.10.10.10">
    <property type="entry name" value="Winged helix-like DNA-binding domain superfamily/Winged helix DNA-binding domain"/>
    <property type="match status" value="1"/>
</dbReference>
<dbReference type="PIRSF" id="PIRSF005739">
    <property type="entry name" value="O-mtase"/>
    <property type="match status" value="1"/>
</dbReference>
<accession>A0ABV3PHZ3</accession>
<dbReference type="EMBL" id="JBFNQD010000001">
    <property type="protein sequence ID" value="MEW9305247.1"/>
    <property type="molecule type" value="Genomic_DNA"/>
</dbReference>
<dbReference type="PROSITE" id="PS51683">
    <property type="entry name" value="SAM_OMT_II"/>
    <property type="match status" value="1"/>
</dbReference>
<dbReference type="InterPro" id="IPR036388">
    <property type="entry name" value="WH-like_DNA-bd_sf"/>
</dbReference>
<evidence type="ECO:0000313" key="7">
    <source>
        <dbReference type="Proteomes" id="UP001555786"/>
    </source>
</evidence>
<evidence type="ECO:0000313" key="6">
    <source>
        <dbReference type="EMBL" id="MEW9305247.1"/>
    </source>
</evidence>
<dbReference type="InterPro" id="IPR029063">
    <property type="entry name" value="SAM-dependent_MTases_sf"/>
</dbReference>